<feature type="coiled-coil region" evidence="1">
    <location>
        <begin position="178"/>
        <end position="268"/>
    </location>
</feature>
<dbReference type="AlphaFoldDB" id="A0AAD9TUU8"/>
<evidence type="ECO:0000256" key="1">
    <source>
        <dbReference type="SAM" id="Coils"/>
    </source>
</evidence>
<keyword evidence="5" id="KW-1185">Reference proteome</keyword>
<feature type="transmembrane region" description="Helical" evidence="3">
    <location>
        <begin position="353"/>
        <end position="373"/>
    </location>
</feature>
<keyword evidence="3" id="KW-1133">Transmembrane helix</keyword>
<name>A0AAD9TUU8_9ROSI</name>
<keyword evidence="3" id="KW-0472">Membrane</keyword>
<feature type="region of interest" description="Disordered" evidence="2">
    <location>
        <begin position="63"/>
        <end position="91"/>
    </location>
</feature>
<gene>
    <name evidence="4" type="ORF">Ddye_024136</name>
</gene>
<organism evidence="4 5">
    <name type="scientific">Dipteronia dyeriana</name>
    <dbReference type="NCBI Taxonomy" id="168575"/>
    <lineage>
        <taxon>Eukaryota</taxon>
        <taxon>Viridiplantae</taxon>
        <taxon>Streptophyta</taxon>
        <taxon>Embryophyta</taxon>
        <taxon>Tracheophyta</taxon>
        <taxon>Spermatophyta</taxon>
        <taxon>Magnoliopsida</taxon>
        <taxon>eudicotyledons</taxon>
        <taxon>Gunneridae</taxon>
        <taxon>Pentapetalae</taxon>
        <taxon>rosids</taxon>
        <taxon>malvids</taxon>
        <taxon>Sapindales</taxon>
        <taxon>Sapindaceae</taxon>
        <taxon>Hippocastanoideae</taxon>
        <taxon>Acereae</taxon>
        <taxon>Dipteronia</taxon>
    </lineage>
</organism>
<dbReference type="PANTHER" id="PTHR34360:SF2">
    <property type="entry name" value="MYOSIN HEAVY CHAIN-LIKE PROTEIN"/>
    <property type="match status" value="1"/>
</dbReference>
<sequence length="378" mass="43380">MMICTATLSNSSSVPDTSLGWRDVSSHVILISLTYRSRGVDEMGDDVSSHLYFACHKHTISAKPKNPEHITPRNLRSQSQLSTRNKQKNSTNSMARNQILFLLILSSLCAHTVTIQIQQLEQQRLLTELQDANLRIARLESVLEESVHKINVKNDFIEESEQQIDYMATRIHDLQSLLSKIKDDSLHAEERLTLLEEEVRLLWTASRQNNFDIHVLESKAQDAEDRLEVVNSQVEKMADIVTEQWIHIQHLEQALLIIEMKVQDIQRKLRSTRCTFLKFVNELSGQHLPKLFGIFDSYSSGKGTILNSYMSQALQQFKRFFSAFKKFHHELQGLIKQEMAKNELTAALANEELVFFVASALITFPILTGWMLLSSHFS</sequence>
<reference evidence="4" key="1">
    <citation type="journal article" date="2023" name="Plant J.">
        <title>Genome sequences and population genomics provide insights into the demographic history, inbreeding, and mutation load of two 'living fossil' tree species of Dipteronia.</title>
        <authorList>
            <person name="Feng Y."/>
            <person name="Comes H.P."/>
            <person name="Chen J."/>
            <person name="Zhu S."/>
            <person name="Lu R."/>
            <person name="Zhang X."/>
            <person name="Li P."/>
            <person name="Qiu J."/>
            <person name="Olsen K.M."/>
            <person name="Qiu Y."/>
        </authorList>
    </citation>
    <scope>NUCLEOTIDE SEQUENCE</scope>
    <source>
        <strain evidence="4">KIB01</strain>
    </source>
</reference>
<protein>
    <submittedName>
        <fullName evidence="4">Uncharacterized protein</fullName>
    </submittedName>
</protein>
<comment type="caution">
    <text evidence="4">The sequence shown here is derived from an EMBL/GenBank/DDBJ whole genome shotgun (WGS) entry which is preliminary data.</text>
</comment>
<evidence type="ECO:0000256" key="3">
    <source>
        <dbReference type="SAM" id="Phobius"/>
    </source>
</evidence>
<keyword evidence="3" id="KW-0812">Transmembrane</keyword>
<evidence type="ECO:0000313" key="5">
    <source>
        <dbReference type="Proteomes" id="UP001280121"/>
    </source>
</evidence>
<dbReference type="PANTHER" id="PTHR34360">
    <property type="entry name" value="OS08G0519400 PROTEIN"/>
    <property type="match status" value="1"/>
</dbReference>
<proteinExistence type="predicted"/>
<dbReference type="SUPFAM" id="SSF57997">
    <property type="entry name" value="Tropomyosin"/>
    <property type="match status" value="1"/>
</dbReference>
<evidence type="ECO:0000256" key="2">
    <source>
        <dbReference type="SAM" id="MobiDB-lite"/>
    </source>
</evidence>
<accession>A0AAD9TUU8</accession>
<dbReference type="Proteomes" id="UP001280121">
    <property type="component" value="Unassembled WGS sequence"/>
</dbReference>
<keyword evidence="1" id="KW-0175">Coiled coil</keyword>
<evidence type="ECO:0000313" key="4">
    <source>
        <dbReference type="EMBL" id="KAK2642373.1"/>
    </source>
</evidence>
<dbReference type="Gene3D" id="1.10.287.1490">
    <property type="match status" value="1"/>
</dbReference>
<dbReference type="EMBL" id="JANJYI010000007">
    <property type="protein sequence ID" value="KAK2642373.1"/>
    <property type="molecule type" value="Genomic_DNA"/>
</dbReference>
<feature type="coiled-coil region" evidence="1">
    <location>
        <begin position="122"/>
        <end position="149"/>
    </location>
</feature>
<feature type="compositionally biased region" description="Polar residues" evidence="2">
    <location>
        <begin position="74"/>
        <end position="91"/>
    </location>
</feature>